<feature type="transmembrane region" description="Helical" evidence="1">
    <location>
        <begin position="106"/>
        <end position="129"/>
    </location>
</feature>
<organism evidence="2 3">
    <name type="scientific">Prorocentrum cordatum</name>
    <dbReference type="NCBI Taxonomy" id="2364126"/>
    <lineage>
        <taxon>Eukaryota</taxon>
        <taxon>Sar</taxon>
        <taxon>Alveolata</taxon>
        <taxon>Dinophyceae</taxon>
        <taxon>Prorocentrales</taxon>
        <taxon>Prorocentraceae</taxon>
        <taxon>Prorocentrum</taxon>
    </lineage>
</organism>
<proteinExistence type="predicted"/>
<keyword evidence="1" id="KW-0472">Membrane</keyword>
<evidence type="ECO:0000256" key="1">
    <source>
        <dbReference type="SAM" id="Phobius"/>
    </source>
</evidence>
<accession>A0ABN9SHL0</accession>
<keyword evidence="3" id="KW-1185">Reference proteome</keyword>
<dbReference type="Proteomes" id="UP001189429">
    <property type="component" value="Unassembled WGS sequence"/>
</dbReference>
<keyword evidence="1" id="KW-0812">Transmembrane</keyword>
<reference evidence="2" key="1">
    <citation type="submission" date="2023-10" db="EMBL/GenBank/DDBJ databases">
        <authorList>
            <person name="Chen Y."/>
            <person name="Shah S."/>
            <person name="Dougan E. K."/>
            <person name="Thang M."/>
            <person name="Chan C."/>
        </authorList>
    </citation>
    <scope>NUCLEOTIDE SEQUENCE [LARGE SCALE GENOMIC DNA]</scope>
</reference>
<evidence type="ECO:0000313" key="3">
    <source>
        <dbReference type="Proteomes" id="UP001189429"/>
    </source>
</evidence>
<evidence type="ECO:0000313" key="2">
    <source>
        <dbReference type="EMBL" id="CAK0831176.1"/>
    </source>
</evidence>
<protein>
    <submittedName>
        <fullName evidence="2">Uncharacterized protein</fullName>
    </submittedName>
</protein>
<dbReference type="EMBL" id="CAUYUJ010011137">
    <property type="protein sequence ID" value="CAK0831176.1"/>
    <property type="molecule type" value="Genomic_DNA"/>
</dbReference>
<gene>
    <name evidence="2" type="ORF">PCOR1329_LOCUS29582</name>
</gene>
<feature type="non-terminal residue" evidence="2">
    <location>
        <position position="171"/>
    </location>
</feature>
<sequence>MAAPADAPVERRARPRLAAATGSADAGMWKYVELDELNASYLKFQVLAGAARPKVALSEGATRLANKMALDFGGVWASADLAKQHALSIVALCVDLGMAWGPKSDFPLALVVGCFAGASFALAPAMAAAKFAPREAAKAEVKRAWASVTPFLKNFQEWANFAPVEDFEQRS</sequence>
<name>A0ABN9SHL0_9DINO</name>
<keyword evidence="1" id="KW-1133">Transmembrane helix</keyword>
<comment type="caution">
    <text evidence="2">The sequence shown here is derived from an EMBL/GenBank/DDBJ whole genome shotgun (WGS) entry which is preliminary data.</text>
</comment>